<dbReference type="GO" id="GO:0006355">
    <property type="term" value="P:regulation of DNA-templated transcription"/>
    <property type="evidence" value="ECO:0007669"/>
    <property type="project" value="InterPro"/>
</dbReference>
<organism evidence="8 9">
    <name type="scientific">Prunus dulcis</name>
    <name type="common">Almond</name>
    <name type="synonym">Amygdalus dulcis</name>
    <dbReference type="NCBI Taxonomy" id="3755"/>
    <lineage>
        <taxon>Eukaryota</taxon>
        <taxon>Viridiplantae</taxon>
        <taxon>Streptophyta</taxon>
        <taxon>Embryophyta</taxon>
        <taxon>Tracheophyta</taxon>
        <taxon>Spermatophyta</taxon>
        <taxon>Magnoliopsida</taxon>
        <taxon>eudicotyledons</taxon>
        <taxon>Gunneridae</taxon>
        <taxon>Pentapetalae</taxon>
        <taxon>rosids</taxon>
        <taxon>fabids</taxon>
        <taxon>Rosales</taxon>
        <taxon>Rosaceae</taxon>
        <taxon>Amygdaloideae</taxon>
        <taxon>Amygdaleae</taxon>
        <taxon>Prunus</taxon>
    </lineage>
</organism>
<evidence type="ECO:0000256" key="6">
    <source>
        <dbReference type="SAM" id="MobiDB-lite"/>
    </source>
</evidence>
<dbReference type="GO" id="GO:0003677">
    <property type="term" value="F:DNA binding"/>
    <property type="evidence" value="ECO:0007669"/>
    <property type="project" value="UniProtKB-KW"/>
</dbReference>
<feature type="region of interest" description="Disordered" evidence="6">
    <location>
        <begin position="169"/>
        <end position="203"/>
    </location>
</feature>
<protein>
    <submittedName>
        <fullName evidence="8">PREDICTED: NAC</fullName>
    </submittedName>
</protein>
<evidence type="ECO:0000256" key="1">
    <source>
        <dbReference type="ARBA" id="ARBA00004123"/>
    </source>
</evidence>
<feature type="compositionally biased region" description="Basic and acidic residues" evidence="6">
    <location>
        <begin position="187"/>
        <end position="196"/>
    </location>
</feature>
<dbReference type="Proteomes" id="UP000327085">
    <property type="component" value="Chromosome 6"/>
</dbReference>
<sequence>MTQLLGFRFDPTDQEIIGFFLYKVVVANNPLTSMPPYNKVIYKCNLFGNKREPSEIWRDYGGDQLDDQDLYFVSELQRNGLRIQRKTGSCGTWSETETCQDVKDEVDEIIGRKRKFRYENRNTSGDHAGWLLDEYSLFEKGCKNRTSRNCYDFDVVICRLRRKCNMNKSGKKRKCSSQDQSNKKMKRDQSTKEMKTENSVGPQIMNDESNQLMINDITTCDQDYLIDTNHKSFNIDELFVELDREPPLLHSQQLPQIVESQEKPLPTSCLCINQFDGALEAAASNLSNFEYNSELARSTWQHNMNADDHQDPNLIFTVDELLAEDAEPLSTYALDDVYNVVSQPLDQNSCWSKSFMDQTYNSYIYSSIEEEIIADN</sequence>
<dbReference type="SUPFAM" id="SSF101941">
    <property type="entry name" value="NAC domain"/>
    <property type="match status" value="1"/>
</dbReference>
<dbReference type="AlphaFoldDB" id="A0A5E4EZK3"/>
<evidence type="ECO:0000256" key="5">
    <source>
        <dbReference type="ARBA" id="ARBA00023242"/>
    </source>
</evidence>
<feature type="domain" description="NAC" evidence="7">
    <location>
        <begin position="3"/>
        <end position="163"/>
    </location>
</feature>
<reference evidence="9" key="1">
    <citation type="journal article" date="2020" name="Plant J.">
        <title>Transposons played a major role in the diversification between the closely related almond and peach genomes: results from the almond genome sequence.</title>
        <authorList>
            <person name="Alioto T."/>
            <person name="Alexiou K.G."/>
            <person name="Bardil A."/>
            <person name="Barteri F."/>
            <person name="Castanera R."/>
            <person name="Cruz F."/>
            <person name="Dhingra A."/>
            <person name="Duval H."/>
            <person name="Fernandez I Marti A."/>
            <person name="Frias L."/>
            <person name="Galan B."/>
            <person name="Garcia J.L."/>
            <person name="Howad W."/>
            <person name="Gomez-Garrido J."/>
            <person name="Gut M."/>
            <person name="Julca I."/>
            <person name="Morata J."/>
            <person name="Puigdomenech P."/>
            <person name="Ribeca P."/>
            <person name="Rubio Cabetas M.J."/>
            <person name="Vlasova A."/>
            <person name="Wirthensohn M."/>
            <person name="Garcia-Mas J."/>
            <person name="Gabaldon T."/>
            <person name="Casacuberta J.M."/>
            <person name="Arus P."/>
        </authorList>
    </citation>
    <scope>NUCLEOTIDE SEQUENCE [LARGE SCALE GENOMIC DNA]</scope>
    <source>
        <strain evidence="9">cv. Texas</strain>
    </source>
</reference>
<comment type="subcellular location">
    <subcellularLocation>
        <location evidence="1">Nucleus</location>
    </subcellularLocation>
</comment>
<evidence type="ECO:0000256" key="3">
    <source>
        <dbReference type="ARBA" id="ARBA00023125"/>
    </source>
</evidence>
<keyword evidence="4" id="KW-0804">Transcription</keyword>
<evidence type="ECO:0000256" key="4">
    <source>
        <dbReference type="ARBA" id="ARBA00023163"/>
    </source>
</evidence>
<keyword evidence="3" id="KW-0238">DNA-binding</keyword>
<gene>
    <name evidence="8" type="ORF">ALMOND_2B015062</name>
</gene>
<accession>A0A5E4EZK3</accession>
<dbReference type="Pfam" id="PF02365">
    <property type="entry name" value="NAM"/>
    <property type="match status" value="1"/>
</dbReference>
<evidence type="ECO:0000313" key="9">
    <source>
        <dbReference type="Proteomes" id="UP000327085"/>
    </source>
</evidence>
<dbReference type="EMBL" id="CABIKO010000047">
    <property type="protein sequence ID" value="VVA20842.1"/>
    <property type="molecule type" value="Genomic_DNA"/>
</dbReference>
<dbReference type="Gramene" id="VVA20842">
    <property type="protein sequence ID" value="VVA20842"/>
    <property type="gene ID" value="Prudul26B015062"/>
</dbReference>
<name>A0A5E4EZK3_PRUDU</name>
<evidence type="ECO:0000313" key="8">
    <source>
        <dbReference type="EMBL" id="VVA20842.1"/>
    </source>
</evidence>
<dbReference type="InterPro" id="IPR003441">
    <property type="entry name" value="NAC-dom"/>
</dbReference>
<dbReference type="Gene3D" id="2.170.150.80">
    <property type="entry name" value="NAC domain"/>
    <property type="match status" value="1"/>
</dbReference>
<dbReference type="GO" id="GO:0005634">
    <property type="term" value="C:nucleus"/>
    <property type="evidence" value="ECO:0007669"/>
    <property type="project" value="UniProtKB-SubCell"/>
</dbReference>
<dbReference type="InterPro" id="IPR036093">
    <property type="entry name" value="NAC_dom_sf"/>
</dbReference>
<dbReference type="PROSITE" id="PS51005">
    <property type="entry name" value="NAC"/>
    <property type="match status" value="1"/>
</dbReference>
<dbReference type="PANTHER" id="PTHR31989">
    <property type="entry name" value="NAC DOMAIN-CONTAINING PROTEIN 82-RELATED"/>
    <property type="match status" value="1"/>
</dbReference>
<dbReference type="InParanoid" id="A0A5E4EZK3"/>
<evidence type="ECO:0000259" key="7">
    <source>
        <dbReference type="PROSITE" id="PS51005"/>
    </source>
</evidence>
<keyword evidence="5" id="KW-0539">Nucleus</keyword>
<keyword evidence="2" id="KW-0805">Transcription regulation</keyword>
<dbReference type="OMA" id="PQIVESQ"/>
<evidence type="ECO:0000256" key="2">
    <source>
        <dbReference type="ARBA" id="ARBA00023015"/>
    </source>
</evidence>
<proteinExistence type="predicted"/>